<dbReference type="AlphaFoldDB" id="A0A9Q1ANN7"/>
<comment type="similarity">
    <text evidence="1">Belongs to the PPR family. P subfamily.</text>
</comment>
<sequence length="198" mass="22551">MKRRFFKFSDAELFCLQRPSASPTPRTLTIYPSILLLTKPPFYRFFQSSPPTASANRLISTLVGLFVQKLTTNNNRGSSNNNNSDIKTEEREDLINKISSLRDELLQNVDMIFQILEETKKKDPSMLTSSSAFLELLKLLLLSSPKVALKVFNWKRTRAENDTRMTAAEYAKGIMIAGRNKNVDLAVELFDEATKEVH</sequence>
<accession>A0A9Q1ANN7</accession>
<name>A0A9Q1ANN7_9ROSI</name>
<evidence type="ECO:0000256" key="1">
    <source>
        <dbReference type="ARBA" id="ARBA00007626"/>
    </source>
</evidence>
<comment type="caution">
    <text evidence="2">The sequence shown here is derived from an EMBL/GenBank/DDBJ whole genome shotgun (WGS) entry which is preliminary data.</text>
</comment>
<protein>
    <submittedName>
        <fullName evidence="2">Uncharacterized protein</fullName>
    </submittedName>
</protein>
<proteinExistence type="inferred from homology"/>
<dbReference type="EMBL" id="JAPFFM010000001">
    <property type="protein sequence ID" value="KAJ6778110.1"/>
    <property type="molecule type" value="Genomic_DNA"/>
</dbReference>
<evidence type="ECO:0000313" key="2">
    <source>
        <dbReference type="EMBL" id="KAJ6778110.1"/>
    </source>
</evidence>
<reference evidence="2" key="2">
    <citation type="journal article" date="2023" name="Int. J. Mol. Sci.">
        <title>De Novo Assembly and Annotation of 11 Diverse Shrub Willow (Salix) Genomes Reveals Novel Gene Organization in Sex-Linked Regions.</title>
        <authorList>
            <person name="Hyden B."/>
            <person name="Feng K."/>
            <person name="Yates T.B."/>
            <person name="Jawdy S."/>
            <person name="Cereghino C."/>
            <person name="Smart L.B."/>
            <person name="Muchero W."/>
        </authorList>
    </citation>
    <scope>NUCLEOTIDE SEQUENCE</scope>
    <source>
        <tissue evidence="2">Shoot tip</tissue>
    </source>
</reference>
<dbReference type="Proteomes" id="UP001151752">
    <property type="component" value="Chromosome 16"/>
</dbReference>
<gene>
    <name evidence="2" type="ORF">OIU74_001992</name>
</gene>
<dbReference type="GO" id="GO:0003729">
    <property type="term" value="F:mRNA binding"/>
    <property type="evidence" value="ECO:0007669"/>
    <property type="project" value="InterPro"/>
</dbReference>
<keyword evidence="3" id="KW-1185">Reference proteome</keyword>
<organism evidence="2 3">
    <name type="scientific">Salix koriyanagi</name>
    <dbReference type="NCBI Taxonomy" id="2511006"/>
    <lineage>
        <taxon>Eukaryota</taxon>
        <taxon>Viridiplantae</taxon>
        <taxon>Streptophyta</taxon>
        <taxon>Embryophyta</taxon>
        <taxon>Tracheophyta</taxon>
        <taxon>Spermatophyta</taxon>
        <taxon>Magnoliopsida</taxon>
        <taxon>eudicotyledons</taxon>
        <taxon>Gunneridae</taxon>
        <taxon>Pentapetalae</taxon>
        <taxon>rosids</taxon>
        <taxon>fabids</taxon>
        <taxon>Malpighiales</taxon>
        <taxon>Salicaceae</taxon>
        <taxon>Saliceae</taxon>
        <taxon>Salix</taxon>
    </lineage>
</organism>
<reference evidence="2" key="1">
    <citation type="submission" date="2022-11" db="EMBL/GenBank/DDBJ databases">
        <authorList>
            <person name="Hyden B.L."/>
            <person name="Feng K."/>
            <person name="Yates T."/>
            <person name="Jawdy S."/>
            <person name="Smart L.B."/>
            <person name="Muchero W."/>
        </authorList>
    </citation>
    <scope>NUCLEOTIDE SEQUENCE</scope>
    <source>
        <tissue evidence="2">Shoot tip</tissue>
    </source>
</reference>
<dbReference type="PANTHER" id="PTHR47874">
    <property type="entry name" value="EXPRESSED PROTEIN"/>
    <property type="match status" value="1"/>
</dbReference>
<dbReference type="InterPro" id="IPR044179">
    <property type="entry name" value="PPR5-like"/>
</dbReference>
<evidence type="ECO:0000313" key="3">
    <source>
        <dbReference type="Proteomes" id="UP001151752"/>
    </source>
</evidence>
<dbReference type="PANTHER" id="PTHR47874:SF1">
    <property type="entry name" value="OS05G0407900 PROTEIN"/>
    <property type="match status" value="1"/>
</dbReference>